<evidence type="ECO:0000256" key="1">
    <source>
        <dbReference type="SAM" id="Phobius"/>
    </source>
</evidence>
<dbReference type="InterPro" id="IPR011990">
    <property type="entry name" value="TPR-like_helical_dom_sf"/>
</dbReference>
<keyword evidence="1" id="KW-1133">Transmembrane helix</keyword>
<protein>
    <recommendedName>
        <fullName evidence="4">Tetratricopeptide repeat protein</fullName>
    </recommendedName>
</protein>
<name>A0AAF0CQM3_9BACT</name>
<dbReference type="Proteomes" id="UP001218638">
    <property type="component" value="Chromosome"/>
</dbReference>
<dbReference type="KEGG" id="slom:PXH66_05390"/>
<dbReference type="AlphaFoldDB" id="A0AAF0CQM3"/>
<evidence type="ECO:0008006" key="4">
    <source>
        <dbReference type="Google" id="ProtNLM"/>
    </source>
</evidence>
<organism evidence="2 3">
    <name type="scientific">Synoicihabitans lomoniglobus</name>
    <dbReference type="NCBI Taxonomy" id="2909285"/>
    <lineage>
        <taxon>Bacteria</taxon>
        <taxon>Pseudomonadati</taxon>
        <taxon>Verrucomicrobiota</taxon>
        <taxon>Opitutia</taxon>
        <taxon>Opitutales</taxon>
        <taxon>Opitutaceae</taxon>
        <taxon>Synoicihabitans</taxon>
    </lineage>
</organism>
<proteinExistence type="predicted"/>
<reference evidence="2" key="1">
    <citation type="submission" date="2023-03" db="EMBL/GenBank/DDBJ databases">
        <title>Lomoglobus Profundus gen. nov., sp. nov., a novel member of the phylum Verrucomicrobia, isolated from deep-marine sediment of South China Sea.</title>
        <authorList>
            <person name="Ahmad T."/>
            <person name="Ishaq S.E."/>
            <person name="Wang F."/>
        </authorList>
    </citation>
    <scope>NUCLEOTIDE SEQUENCE</scope>
    <source>
        <strain evidence="2">LMO-M01</strain>
    </source>
</reference>
<evidence type="ECO:0000313" key="2">
    <source>
        <dbReference type="EMBL" id="WED66280.1"/>
    </source>
</evidence>
<dbReference type="EMBL" id="CP119075">
    <property type="protein sequence ID" value="WED66280.1"/>
    <property type="molecule type" value="Genomic_DNA"/>
</dbReference>
<accession>A0AAF0CQM3</accession>
<evidence type="ECO:0000313" key="3">
    <source>
        <dbReference type="Proteomes" id="UP001218638"/>
    </source>
</evidence>
<keyword evidence="3" id="KW-1185">Reference proteome</keyword>
<dbReference type="Gene3D" id="1.25.40.10">
    <property type="entry name" value="Tetratricopeptide repeat domain"/>
    <property type="match status" value="2"/>
</dbReference>
<dbReference type="SUPFAM" id="SSF48452">
    <property type="entry name" value="TPR-like"/>
    <property type="match status" value="2"/>
</dbReference>
<feature type="transmembrane region" description="Helical" evidence="1">
    <location>
        <begin position="27"/>
        <end position="48"/>
    </location>
</feature>
<sequence length="572" mass="63107">MKVAFEKVRTKLASHWNHLSRGAHARIIGGGVLVLAGLIILPAFKFWIGPAIKTWRVERAIDQAAAFDAAQDYRNLLLSVRRVSTLGSTDVEVWRSVAGYLSKLGDPNAIAARRQVIALTPRDHEAQVELAADALRFGEITLGQQALEAVPDTVARRDATYQRIAGTLALYLGDVENMKSHLAEVITLDPQDATARFDLAAAQLWSPRSEDRATGRATLDELLSNPDQRVRAALELLKDAARDHDGRRAADVVERVIQRFPPLPIRATGASDLDRMIAALQLASRTQPGDAALLASWLSDIRRGTDAMGWLKVLPAETRLHVAVREVTTELALRLNDFDTATELLLQGTFGPISSQTLVLALSARQLEIRQRTTACQVAWTEAIATAATDRRPGSLRVLARIALLWGKPAWVEAAVNKAIDQSPQSFWAFSILRDQWLTQGETKKLWELYDRWVQRQPEDLNVVSQWLRLGSALPDARAALDARAESYLQQLPASPRTTAALAGWRWRQGREAEARSLLAQAGEGVYYNPDSAFWAAVITGSTEPVRDFPALARLQTLPVENALLTGQTKRP</sequence>
<dbReference type="RefSeq" id="WP_330927921.1">
    <property type="nucleotide sequence ID" value="NZ_CP119075.1"/>
</dbReference>
<keyword evidence="1" id="KW-0472">Membrane</keyword>
<keyword evidence="1" id="KW-0812">Transmembrane</keyword>
<gene>
    <name evidence="2" type="ORF">PXH66_05390</name>
</gene>